<evidence type="ECO:0000256" key="4">
    <source>
        <dbReference type="ARBA" id="ARBA00022833"/>
    </source>
</evidence>
<dbReference type="GO" id="GO:0008270">
    <property type="term" value="F:zinc ion binding"/>
    <property type="evidence" value="ECO:0007669"/>
    <property type="project" value="UniProtKB-KW"/>
</dbReference>
<protein>
    <recommendedName>
        <fullName evidence="6">AN1-type domain-containing protein</fullName>
    </recommendedName>
</protein>
<evidence type="ECO:0000313" key="7">
    <source>
        <dbReference type="EMBL" id="KAG5616745.1"/>
    </source>
</evidence>
<comment type="function">
    <text evidence="1">May be involved in environmental stress response.</text>
</comment>
<dbReference type="InterPro" id="IPR000058">
    <property type="entry name" value="Znf_AN1"/>
</dbReference>
<dbReference type="Gene3D" id="4.10.1110.10">
    <property type="entry name" value="AN1-like Zinc finger"/>
    <property type="match status" value="2"/>
</dbReference>
<accession>A0A9J5ZWU7</accession>
<dbReference type="SMART" id="SM00154">
    <property type="entry name" value="ZnF_AN1"/>
    <property type="match status" value="2"/>
</dbReference>
<dbReference type="OrthoDB" id="1296247at2759"/>
<evidence type="ECO:0000256" key="3">
    <source>
        <dbReference type="ARBA" id="ARBA00022771"/>
    </source>
</evidence>
<keyword evidence="4" id="KW-0862">Zinc</keyword>
<gene>
    <name evidence="7" type="ORF">H5410_016569</name>
</gene>
<dbReference type="PANTHER" id="PTHR10634">
    <property type="entry name" value="AN1-TYPE ZINC FINGER PROTEIN"/>
    <property type="match status" value="1"/>
</dbReference>
<evidence type="ECO:0000256" key="1">
    <source>
        <dbReference type="ARBA" id="ARBA00003732"/>
    </source>
</evidence>
<evidence type="ECO:0000313" key="8">
    <source>
        <dbReference type="Proteomes" id="UP000824120"/>
    </source>
</evidence>
<proteinExistence type="predicted"/>
<sequence length="178" mass="21064">MTSCDKTENPTLCPRNCGSYENSRNHDPYDEIYLFHKMFSLTIKTEKDGLMMKTKPQRCMVCRKKVGLLGFKCKSDEIFCEIHRYPEEHACTFYFKGCDFYGNPRNSNPYDEIYLFQKIYSLTIKIEKDDLMMESKPKRCMVCSKKLELIGFNCKCDELFCETHRYQKNMYALSISSL</sequence>
<keyword evidence="2" id="KW-0479">Metal-binding</keyword>
<name>A0A9J5ZWU7_SOLCO</name>
<reference evidence="7 8" key="1">
    <citation type="submission" date="2020-09" db="EMBL/GenBank/DDBJ databases">
        <title>De no assembly of potato wild relative species, Solanum commersonii.</title>
        <authorList>
            <person name="Cho K."/>
        </authorList>
    </citation>
    <scope>NUCLEOTIDE SEQUENCE [LARGE SCALE GENOMIC DNA]</scope>
    <source>
        <strain evidence="7">LZ3.2</strain>
        <tissue evidence="7">Leaf</tissue>
    </source>
</reference>
<organism evidence="7 8">
    <name type="scientific">Solanum commersonii</name>
    <name type="common">Commerson's wild potato</name>
    <name type="synonym">Commerson's nightshade</name>
    <dbReference type="NCBI Taxonomy" id="4109"/>
    <lineage>
        <taxon>Eukaryota</taxon>
        <taxon>Viridiplantae</taxon>
        <taxon>Streptophyta</taxon>
        <taxon>Embryophyta</taxon>
        <taxon>Tracheophyta</taxon>
        <taxon>Spermatophyta</taxon>
        <taxon>Magnoliopsida</taxon>
        <taxon>eudicotyledons</taxon>
        <taxon>Gunneridae</taxon>
        <taxon>Pentapetalae</taxon>
        <taxon>asterids</taxon>
        <taxon>lamiids</taxon>
        <taxon>Solanales</taxon>
        <taxon>Solanaceae</taxon>
        <taxon>Solanoideae</taxon>
        <taxon>Solaneae</taxon>
        <taxon>Solanum</taxon>
    </lineage>
</organism>
<dbReference type="SUPFAM" id="SSF118310">
    <property type="entry name" value="AN1-like Zinc finger"/>
    <property type="match status" value="2"/>
</dbReference>
<dbReference type="PANTHER" id="PTHR10634:SF124">
    <property type="entry name" value="ZINC FINGER A20 AND AN1 DOMAIN-CONTAINING STRESS-ASSOCIATED PROTEIN 8-RELATED"/>
    <property type="match status" value="1"/>
</dbReference>
<keyword evidence="8" id="KW-1185">Reference proteome</keyword>
<dbReference type="EMBL" id="JACXVP010000003">
    <property type="protein sequence ID" value="KAG5616745.1"/>
    <property type="molecule type" value="Genomic_DNA"/>
</dbReference>
<comment type="caution">
    <text evidence="7">The sequence shown here is derived from an EMBL/GenBank/DDBJ whole genome shotgun (WGS) entry which is preliminary data.</text>
</comment>
<keyword evidence="3 5" id="KW-0863">Zinc-finger</keyword>
<dbReference type="AlphaFoldDB" id="A0A9J5ZWU7"/>
<dbReference type="Pfam" id="PF01428">
    <property type="entry name" value="zf-AN1"/>
    <property type="match status" value="1"/>
</dbReference>
<dbReference type="InterPro" id="IPR050652">
    <property type="entry name" value="AN1_A20_ZnFinger"/>
</dbReference>
<evidence type="ECO:0000259" key="6">
    <source>
        <dbReference type="PROSITE" id="PS51039"/>
    </source>
</evidence>
<feature type="domain" description="AN1-type" evidence="6">
    <location>
        <begin position="53"/>
        <end position="99"/>
    </location>
</feature>
<evidence type="ECO:0000256" key="2">
    <source>
        <dbReference type="ARBA" id="ARBA00022723"/>
    </source>
</evidence>
<dbReference type="InterPro" id="IPR035896">
    <property type="entry name" value="AN1-like_Znf"/>
</dbReference>
<dbReference type="PROSITE" id="PS51039">
    <property type="entry name" value="ZF_AN1"/>
    <property type="match status" value="1"/>
</dbReference>
<evidence type="ECO:0000256" key="5">
    <source>
        <dbReference type="PROSITE-ProRule" id="PRU00449"/>
    </source>
</evidence>
<dbReference type="Proteomes" id="UP000824120">
    <property type="component" value="Chromosome 3"/>
</dbReference>